<keyword evidence="1" id="KW-0812">Transmembrane</keyword>
<keyword evidence="1" id="KW-0472">Membrane</keyword>
<proteinExistence type="predicted"/>
<dbReference type="AlphaFoldDB" id="A0A3M5J4Z3"/>
<name>A0A3M5J4Z3_PSESS</name>
<dbReference type="Proteomes" id="UP000278180">
    <property type="component" value="Unassembled WGS sequence"/>
</dbReference>
<feature type="transmembrane region" description="Helical" evidence="1">
    <location>
        <begin position="111"/>
        <end position="131"/>
    </location>
</feature>
<keyword evidence="1" id="KW-1133">Transmembrane helix</keyword>
<feature type="transmembrane region" description="Helical" evidence="1">
    <location>
        <begin position="43"/>
        <end position="60"/>
    </location>
</feature>
<dbReference type="EMBL" id="RBTE01000590">
    <property type="protein sequence ID" value="RMT17936.1"/>
    <property type="molecule type" value="Genomic_DNA"/>
</dbReference>
<comment type="caution">
    <text evidence="2">The sequence shown here is derived from an EMBL/GenBank/DDBJ whole genome shotgun (WGS) entry which is preliminary data.</text>
</comment>
<reference evidence="2 3" key="1">
    <citation type="submission" date="2018-08" db="EMBL/GenBank/DDBJ databases">
        <title>Recombination of ecologically and evolutionarily significant loci maintains genetic cohesion in the Pseudomonas syringae species complex.</title>
        <authorList>
            <person name="Dillon M."/>
            <person name="Thakur S."/>
            <person name="Almeida R.N.D."/>
            <person name="Weir B.S."/>
            <person name="Guttman D.S."/>
        </authorList>
    </citation>
    <scope>NUCLEOTIDE SEQUENCE [LARGE SCALE GENOMIC DNA]</scope>
    <source>
        <strain evidence="2 3">ICMP 13684</strain>
    </source>
</reference>
<sequence>MNILNTPKSVAAWFGSDKSLFPVIANISIFFFMTKGMEASINNYLEVAVLLIIANVIFHLTKKIDTDKIARISFYAFAALLISSKFFQLAFDFSFVDWLVTFSEFHKQAPMTIFGLLAFVGLPIAAGHGLNKYLTAKKNIKEA</sequence>
<dbReference type="RefSeq" id="WP_057454509.1">
    <property type="nucleotide sequence ID" value="NZ_RBTE01000590.1"/>
</dbReference>
<organism evidence="2 3">
    <name type="scientific">Pseudomonas savastanoi</name>
    <name type="common">Pseudomonas syringae pv. savastanoi</name>
    <dbReference type="NCBI Taxonomy" id="29438"/>
    <lineage>
        <taxon>Bacteria</taxon>
        <taxon>Pseudomonadati</taxon>
        <taxon>Pseudomonadota</taxon>
        <taxon>Gammaproteobacteria</taxon>
        <taxon>Pseudomonadales</taxon>
        <taxon>Pseudomonadaceae</taxon>
        <taxon>Pseudomonas</taxon>
    </lineage>
</organism>
<accession>A0A3M5J4Z3</accession>
<gene>
    <name evidence="2" type="ORF">ALP51_00828</name>
</gene>
<evidence type="ECO:0000313" key="3">
    <source>
        <dbReference type="Proteomes" id="UP000278180"/>
    </source>
</evidence>
<evidence type="ECO:0000256" key="1">
    <source>
        <dbReference type="SAM" id="Phobius"/>
    </source>
</evidence>
<evidence type="ECO:0000313" key="2">
    <source>
        <dbReference type="EMBL" id="RMT17936.1"/>
    </source>
</evidence>
<feature type="transmembrane region" description="Helical" evidence="1">
    <location>
        <begin position="20"/>
        <end position="37"/>
    </location>
</feature>
<feature type="transmembrane region" description="Helical" evidence="1">
    <location>
        <begin position="72"/>
        <end position="91"/>
    </location>
</feature>
<protein>
    <submittedName>
        <fullName evidence="2">Uncharacterized protein</fullName>
    </submittedName>
</protein>